<dbReference type="Proteomes" id="UP001162834">
    <property type="component" value="Chromosome"/>
</dbReference>
<feature type="transmembrane region" description="Helical" evidence="1">
    <location>
        <begin position="189"/>
        <end position="212"/>
    </location>
</feature>
<keyword evidence="1" id="KW-1133">Transmembrane helix</keyword>
<feature type="transmembrane region" description="Helical" evidence="1">
    <location>
        <begin position="354"/>
        <end position="370"/>
    </location>
</feature>
<gene>
    <name evidence="2" type="ORF">DSM104329_01413</name>
</gene>
<proteinExistence type="predicted"/>
<accession>A0A9E6XV97</accession>
<reference evidence="2" key="1">
    <citation type="journal article" date="2022" name="Int. J. Syst. Evol. Microbiol.">
        <title>Pseudomonas aegrilactucae sp. nov. and Pseudomonas morbosilactucae sp. nov., pathogens causing bacterial rot of lettuce in Japan.</title>
        <authorList>
            <person name="Sawada H."/>
            <person name="Fujikawa T."/>
            <person name="Satou M."/>
        </authorList>
    </citation>
    <scope>NUCLEOTIDE SEQUENCE</scope>
    <source>
        <strain evidence="2">0166_1</strain>
    </source>
</reference>
<sequence length="466" mass="48919">MRRALLLWLLLFAVYSATVGLDASPGERWSAREGHVLLTAESIVSDGDLDLRDQYREGAWTAYGGPPLRPTAGTVEGRLLEPQGIGFPLLIAPAYALGGTTLVQLWLAALTALGFVCAAALGRRLVPDPWATTAALVAGLSPPMVAAATRVSPEAVGGAVLAAAALGALRVRERPQRLQAVGAAGPIAMLPWLATSLVPAAATCALALARWLSRRRQRFAAFLAVEVMLFSGILFITLTDRLFGGLTPYAPSLAANGALGTGSVGDALERWPRVVGWWLDRDDGMLRWAPFAALGFLALWLLWRSRRDRLAVIVGDQVDVEVAAGFLATLCAVQLAVATFLAPDLHGAWAPSRLLVPIVPVGAALAAWGLRHAPRAGAALAAVTLAGSAWLILGARFGDGTLQPPRGAVPWGGVQDVLPRFGGTIGTGEAIVLAIVAVALAALVLRERRAWQEARGRVADGLPRRP</sequence>
<organism evidence="2 3">
    <name type="scientific">Capillimicrobium parvum</name>
    <dbReference type="NCBI Taxonomy" id="2884022"/>
    <lineage>
        <taxon>Bacteria</taxon>
        <taxon>Bacillati</taxon>
        <taxon>Actinomycetota</taxon>
        <taxon>Thermoleophilia</taxon>
        <taxon>Solirubrobacterales</taxon>
        <taxon>Capillimicrobiaceae</taxon>
        <taxon>Capillimicrobium</taxon>
    </lineage>
</organism>
<evidence type="ECO:0000256" key="1">
    <source>
        <dbReference type="SAM" id="Phobius"/>
    </source>
</evidence>
<dbReference type="AlphaFoldDB" id="A0A9E6XV97"/>
<evidence type="ECO:0000313" key="2">
    <source>
        <dbReference type="EMBL" id="UGS35029.1"/>
    </source>
</evidence>
<keyword evidence="1" id="KW-0472">Membrane</keyword>
<feature type="transmembrane region" description="Helical" evidence="1">
    <location>
        <begin position="417"/>
        <end position="445"/>
    </location>
</feature>
<name>A0A9E6XV97_9ACTN</name>
<evidence type="ECO:0000313" key="3">
    <source>
        <dbReference type="Proteomes" id="UP001162834"/>
    </source>
</evidence>
<protein>
    <recommendedName>
        <fullName evidence="4">DUF2142 domain-containing protein</fullName>
    </recommendedName>
</protein>
<evidence type="ECO:0008006" key="4">
    <source>
        <dbReference type="Google" id="ProtNLM"/>
    </source>
</evidence>
<dbReference type="EMBL" id="CP087164">
    <property type="protein sequence ID" value="UGS35029.1"/>
    <property type="molecule type" value="Genomic_DNA"/>
</dbReference>
<feature type="transmembrane region" description="Helical" evidence="1">
    <location>
        <begin position="103"/>
        <end position="121"/>
    </location>
</feature>
<dbReference type="KEGG" id="sbae:DSM104329_01413"/>
<keyword evidence="3" id="KW-1185">Reference proteome</keyword>
<feature type="transmembrane region" description="Helical" evidence="1">
    <location>
        <begin position="377"/>
        <end position="397"/>
    </location>
</feature>
<feature type="transmembrane region" description="Helical" evidence="1">
    <location>
        <begin position="323"/>
        <end position="342"/>
    </location>
</feature>
<keyword evidence="1" id="KW-0812">Transmembrane</keyword>
<dbReference type="RefSeq" id="WP_259314692.1">
    <property type="nucleotide sequence ID" value="NZ_CP087164.1"/>
</dbReference>
<feature type="transmembrane region" description="Helical" evidence="1">
    <location>
        <begin position="285"/>
        <end position="303"/>
    </location>
</feature>
<feature type="transmembrane region" description="Helical" evidence="1">
    <location>
        <begin position="219"/>
        <end position="238"/>
    </location>
</feature>